<keyword evidence="3 8" id="KW-0378">Hydrolase</keyword>
<dbReference type="PANTHER" id="PTHR45709">
    <property type="entry name" value="LARGE SUBUNIT GTPASE 1 HOMOLOG-RELATED"/>
    <property type="match status" value="1"/>
</dbReference>
<dbReference type="InterPro" id="IPR023179">
    <property type="entry name" value="GTP-bd_ortho_bundle_sf"/>
</dbReference>
<keyword evidence="2" id="KW-0547">Nucleotide-binding</keyword>
<feature type="compositionally biased region" description="Basic and acidic residues" evidence="6">
    <location>
        <begin position="335"/>
        <end position="350"/>
    </location>
</feature>
<feature type="compositionally biased region" description="Basic residues" evidence="6">
    <location>
        <begin position="698"/>
        <end position="710"/>
    </location>
</feature>
<feature type="compositionally biased region" description="Basic and acidic residues" evidence="6">
    <location>
        <begin position="309"/>
        <end position="326"/>
    </location>
</feature>
<evidence type="ECO:0000256" key="2">
    <source>
        <dbReference type="ARBA" id="ARBA00022741"/>
    </source>
</evidence>
<feature type="compositionally biased region" description="Acidic residues" evidence="6">
    <location>
        <begin position="267"/>
        <end position="308"/>
    </location>
</feature>
<feature type="region of interest" description="Disordered" evidence="6">
    <location>
        <begin position="263"/>
        <end position="374"/>
    </location>
</feature>
<feature type="domain" description="G" evidence="7">
    <location>
        <begin position="402"/>
        <end position="433"/>
    </location>
</feature>
<evidence type="ECO:0000259" key="7">
    <source>
        <dbReference type="Pfam" id="PF01926"/>
    </source>
</evidence>
<comment type="caution">
    <text evidence="8">The sequence shown here is derived from an EMBL/GenBank/DDBJ whole genome shotgun (WGS) entry which is preliminary data.</text>
</comment>
<dbReference type="OrthoDB" id="61815at2759"/>
<evidence type="ECO:0000313" key="9">
    <source>
        <dbReference type="Proteomes" id="UP000683360"/>
    </source>
</evidence>
<reference evidence="8" key="1">
    <citation type="submission" date="2021-03" db="EMBL/GenBank/DDBJ databases">
        <authorList>
            <person name="Bekaert M."/>
        </authorList>
    </citation>
    <scope>NUCLEOTIDE SEQUENCE</scope>
</reference>
<dbReference type="Proteomes" id="UP000683360">
    <property type="component" value="Unassembled WGS sequence"/>
</dbReference>
<keyword evidence="1" id="KW-0963">Cytoplasm</keyword>
<dbReference type="CDD" id="cd01857">
    <property type="entry name" value="HSR1_MMR1"/>
    <property type="match status" value="1"/>
</dbReference>
<dbReference type="InterPro" id="IPR043358">
    <property type="entry name" value="GNL1-like"/>
</dbReference>
<gene>
    <name evidence="8" type="ORF">MEDL_28412</name>
</gene>
<organism evidence="8 9">
    <name type="scientific">Mytilus edulis</name>
    <name type="common">Blue mussel</name>
    <dbReference type="NCBI Taxonomy" id="6550"/>
    <lineage>
        <taxon>Eukaryota</taxon>
        <taxon>Metazoa</taxon>
        <taxon>Spiralia</taxon>
        <taxon>Lophotrochozoa</taxon>
        <taxon>Mollusca</taxon>
        <taxon>Bivalvia</taxon>
        <taxon>Autobranchia</taxon>
        <taxon>Pteriomorphia</taxon>
        <taxon>Mytilida</taxon>
        <taxon>Mytiloidea</taxon>
        <taxon>Mytilidae</taxon>
        <taxon>Mytilinae</taxon>
        <taxon>Mytilus</taxon>
    </lineage>
</organism>
<dbReference type="EMBL" id="CAJPWZ010001416">
    <property type="protein sequence ID" value="CAG2214603.1"/>
    <property type="molecule type" value="Genomic_DNA"/>
</dbReference>
<name>A0A8S3S1Q1_MYTED</name>
<proteinExistence type="predicted"/>
<dbReference type="GO" id="GO:0005525">
    <property type="term" value="F:GTP binding"/>
    <property type="evidence" value="ECO:0007669"/>
    <property type="project" value="UniProtKB-KW"/>
</dbReference>
<dbReference type="GO" id="GO:0003924">
    <property type="term" value="F:GTPase activity"/>
    <property type="evidence" value="ECO:0007669"/>
    <property type="project" value="InterPro"/>
</dbReference>
<keyword evidence="4" id="KW-0342">GTP-binding</keyword>
<evidence type="ECO:0000313" key="8">
    <source>
        <dbReference type="EMBL" id="CAG2214603.1"/>
    </source>
</evidence>
<dbReference type="PANTHER" id="PTHR45709:SF2">
    <property type="entry name" value="LARGE SUBUNIT GTPASE 1 HOMOLOG"/>
    <property type="match status" value="1"/>
</dbReference>
<evidence type="ECO:0000256" key="6">
    <source>
        <dbReference type="SAM" id="MobiDB-lite"/>
    </source>
</evidence>
<evidence type="ECO:0000256" key="5">
    <source>
        <dbReference type="ARBA" id="ARBA00040145"/>
    </source>
</evidence>
<evidence type="ECO:0000256" key="4">
    <source>
        <dbReference type="ARBA" id="ARBA00023134"/>
    </source>
</evidence>
<dbReference type="Gene3D" id="1.10.1580.10">
    <property type="match status" value="1"/>
</dbReference>
<sequence length="720" mass="81761">MDESNEAVFGEPLHTTDLNDGYEWGRLNLQSVTEQSNLDDFLATAELAGTEFTAEKLNVKFIDPNKNSGLLSHTEQANVECLQEQHKDLLRIPRRPPWDINTSPEELDRREKASFLDWRKSLSVLSEVEGIILTPYEKNLDFWRQLWRVIERSDIVVQIVDARNPLLFYFTVILLYRLRMLGTHYCFILHDIVVQIVDARNPLLFYCEDVAAYVQEVNPEKVNFLLVNKADLLTPEQRQMWCDYFNARNIKLAFWSALAETERQKEEIDEDSSDDNNSDADESDEDDENMSDENDEDEVMNEVDEDDKDTNQEKEMSHDMSHDIQERLQGASVTDSDHKLSSDSKSEDINSKSQKSGTDYSDDASADDCSHRDQHDVLNGEELLKMLRTLHSSTKATPDQTTVGMIGYPNVGKSSTINAILKMKKVPVSATPGKFYINTINAILLMKKAPVSATPGRTKHFQMKNVPVSATPGRTKHFQTLFVEKDLMLCDCPGLVFPSFVSTKAELVVNGILPIDQMRDHIPPVSLVCHYIPRNIMEEMYGINLPLPGEGEEPGRDPTAYELLNTYGTMRGFMTSNGLPDCPRTSRYILKDYVKGKLLYCKNPPGTDPEEFQCACTVIPEDKKKTVSAMILASAPKQSRLDREFFKRYSQHKAHSMGVTGVSNFARVQGVTQISSDSNIASPSSSSSSVQTLNEKPWKKHNNTKKREKLRRVYKDHDDD</sequence>
<feature type="region of interest" description="Disordered" evidence="6">
    <location>
        <begin position="675"/>
        <end position="720"/>
    </location>
</feature>
<evidence type="ECO:0000256" key="3">
    <source>
        <dbReference type="ARBA" id="ARBA00022801"/>
    </source>
</evidence>
<dbReference type="Pfam" id="PF01926">
    <property type="entry name" value="MMR_HSR1"/>
    <property type="match status" value="1"/>
</dbReference>
<keyword evidence="9" id="KW-1185">Reference proteome</keyword>
<feature type="compositionally biased region" description="Low complexity" evidence="6">
    <location>
        <begin position="675"/>
        <end position="689"/>
    </location>
</feature>
<dbReference type="InterPro" id="IPR006073">
    <property type="entry name" value="GTP-bd"/>
</dbReference>
<protein>
    <recommendedName>
        <fullName evidence="5">Large subunit GTPase 1 homolog</fullName>
    </recommendedName>
</protein>
<feature type="compositionally biased region" description="Basic and acidic residues" evidence="6">
    <location>
        <begin position="711"/>
        <end position="720"/>
    </location>
</feature>
<evidence type="ECO:0000256" key="1">
    <source>
        <dbReference type="ARBA" id="ARBA00022490"/>
    </source>
</evidence>
<accession>A0A8S3S1Q1</accession>
<dbReference type="GO" id="GO:0005829">
    <property type="term" value="C:cytosol"/>
    <property type="evidence" value="ECO:0007669"/>
    <property type="project" value="TreeGrafter"/>
</dbReference>
<dbReference type="Gene3D" id="3.40.50.300">
    <property type="entry name" value="P-loop containing nucleotide triphosphate hydrolases"/>
    <property type="match status" value="2"/>
</dbReference>
<dbReference type="InterPro" id="IPR027417">
    <property type="entry name" value="P-loop_NTPase"/>
</dbReference>
<dbReference type="GO" id="GO:0000054">
    <property type="term" value="P:ribosomal subunit export from nucleus"/>
    <property type="evidence" value="ECO:0007669"/>
    <property type="project" value="TreeGrafter"/>
</dbReference>
<dbReference type="AlphaFoldDB" id="A0A8S3S1Q1"/>
<dbReference type="EMBL" id="CAJPWZ010001416">
    <property type="protein sequence ID" value="CAG2214600.1"/>
    <property type="molecule type" value="Genomic_DNA"/>
</dbReference>
<dbReference type="SUPFAM" id="SSF52540">
    <property type="entry name" value="P-loop containing nucleoside triphosphate hydrolases"/>
    <property type="match status" value="2"/>
</dbReference>